<sequence>MIWTGSTCNDSGSKMFAYRPKGNQYACIEKQREKDYGIACCADYGTAPRCLSCGDGGTSSSGSTDAADCSCGGGRNSNNKCKPTKAPTPAPTLGPDCPANSYKLLKSVSKATSKQGRKRGRVRSVYGHGAKSSGSCVTQEVTHEEAEQACEAQGSRLCTKWEVEKGEVWRAGCNSLDDKYTWTSTPCCDTNAGNCEVEKYFAFAMKGTSGHWPNRPRRKCVAPNSDKVHVKCCRDVNTKATCKSCPKYSSSSSGSIGISSCSCDSGYVGRDGGACVVSGGD</sequence>
<dbReference type="AlphaFoldDB" id="A0A7S2RT98"/>
<dbReference type="EMBL" id="HBHK01010831">
    <property type="protein sequence ID" value="CAD9680069.1"/>
    <property type="molecule type" value="Transcribed_RNA"/>
</dbReference>
<protein>
    <submittedName>
        <fullName evidence="1">Uncharacterized protein</fullName>
    </submittedName>
</protein>
<gene>
    <name evidence="1" type="ORF">QSP1433_LOCUS6784</name>
</gene>
<proteinExistence type="predicted"/>
<organism evidence="1">
    <name type="scientific">Mucochytrium quahogii</name>
    <dbReference type="NCBI Taxonomy" id="96639"/>
    <lineage>
        <taxon>Eukaryota</taxon>
        <taxon>Sar</taxon>
        <taxon>Stramenopiles</taxon>
        <taxon>Bigyra</taxon>
        <taxon>Labyrinthulomycetes</taxon>
        <taxon>Thraustochytrida</taxon>
        <taxon>Thraustochytriidae</taxon>
        <taxon>Mucochytrium</taxon>
    </lineage>
</organism>
<evidence type="ECO:0000313" key="1">
    <source>
        <dbReference type="EMBL" id="CAD9680069.1"/>
    </source>
</evidence>
<name>A0A7S2RT98_9STRA</name>
<accession>A0A7S2RT98</accession>
<reference evidence="1" key="1">
    <citation type="submission" date="2021-01" db="EMBL/GenBank/DDBJ databases">
        <authorList>
            <person name="Corre E."/>
            <person name="Pelletier E."/>
            <person name="Niang G."/>
            <person name="Scheremetjew M."/>
            <person name="Finn R."/>
            <person name="Kale V."/>
            <person name="Holt S."/>
            <person name="Cochrane G."/>
            <person name="Meng A."/>
            <person name="Brown T."/>
            <person name="Cohen L."/>
        </authorList>
    </citation>
    <scope>NUCLEOTIDE SEQUENCE</scope>
    <source>
        <strain evidence="1">NY070348D</strain>
    </source>
</reference>